<sequence length="119" mass="13093">MKLPKNTPEERDSRTAALQEGLKQAVAVPLALAETVSPLWPALQELALCGNLACRSDLQVAAKALEMGVFGAYFNVLINLRDVTDDVFKDQIRQRVSSLLQEAKTQVALVLDSLETRQE</sequence>
<dbReference type="InterPro" id="IPR007044">
    <property type="entry name" value="Cyclodeamin/CycHdrlase"/>
</dbReference>
<proteinExistence type="predicted"/>
<evidence type="ECO:0000313" key="2">
    <source>
        <dbReference type="EMBL" id="JAV40221.1"/>
    </source>
</evidence>
<feature type="domain" description="Cyclodeaminase/cyclohydrolase" evidence="1">
    <location>
        <begin position="1"/>
        <end position="97"/>
    </location>
</feature>
<dbReference type="EMBL" id="GFFW01004567">
    <property type="protein sequence ID" value="JAV40221.1"/>
    <property type="molecule type" value="Transcribed_RNA"/>
</dbReference>
<dbReference type="SUPFAM" id="SSF101262">
    <property type="entry name" value="Methenyltetrahydrofolate cyclohydrolase-like"/>
    <property type="match status" value="1"/>
</dbReference>
<dbReference type="AlphaFoldDB" id="A0A250Y9C7"/>
<dbReference type="GO" id="GO:0016740">
    <property type="term" value="F:transferase activity"/>
    <property type="evidence" value="ECO:0007669"/>
    <property type="project" value="UniProtKB-KW"/>
</dbReference>
<dbReference type="Gene3D" id="1.20.120.680">
    <property type="entry name" value="Formiminotetrahydrofolate cyclodeaminase monomer, up-and-down helical bundle"/>
    <property type="match status" value="1"/>
</dbReference>
<protein>
    <submittedName>
        <fullName evidence="2">Formimidoyltransferase-cyclodeaminase</fullName>
    </submittedName>
</protein>
<dbReference type="Pfam" id="PF04961">
    <property type="entry name" value="FTCD_C"/>
    <property type="match status" value="1"/>
</dbReference>
<dbReference type="InterPro" id="IPR036178">
    <property type="entry name" value="Formintransfe-cycloase-like_sf"/>
</dbReference>
<evidence type="ECO:0000259" key="1">
    <source>
        <dbReference type="Pfam" id="PF04961"/>
    </source>
</evidence>
<organism evidence="2">
    <name type="scientific">Castor canadensis</name>
    <name type="common">American beaver</name>
    <dbReference type="NCBI Taxonomy" id="51338"/>
    <lineage>
        <taxon>Eukaryota</taxon>
        <taxon>Metazoa</taxon>
        <taxon>Chordata</taxon>
        <taxon>Craniata</taxon>
        <taxon>Vertebrata</taxon>
        <taxon>Euteleostomi</taxon>
        <taxon>Mammalia</taxon>
        <taxon>Eutheria</taxon>
        <taxon>Euarchontoglires</taxon>
        <taxon>Glires</taxon>
        <taxon>Rodentia</taxon>
        <taxon>Castorimorpha</taxon>
        <taxon>Castoridae</taxon>
        <taxon>Castor</taxon>
    </lineage>
</organism>
<keyword evidence="2" id="KW-0808">Transferase</keyword>
<accession>A0A250Y9C7</accession>
<name>A0A250Y9C7_CASCN</name>
<reference evidence="2" key="1">
    <citation type="journal article" date="2017" name="G3 (Bethesda)">
        <title>De Novo Genome and Transcriptome Assembly of the Canadian Beaver (Castor canadensis).</title>
        <authorList>
            <person name="Lok S."/>
            <person name="Paton T.A."/>
            <person name="Wang Z."/>
            <person name="Kaur G."/>
            <person name="Walker S."/>
            <person name="Yuen R.K."/>
            <person name="Sung W.W."/>
            <person name="Whitney J."/>
            <person name="Buchanan J.A."/>
            <person name="Trost B."/>
            <person name="Singh N."/>
            <person name="Apresto B."/>
            <person name="Chen N."/>
            <person name="Coole M."/>
            <person name="Dawson T.J."/>
            <person name="Ho K.Y."/>
            <person name="Hu Z."/>
            <person name="Pullenayegum S."/>
            <person name="Samler K."/>
            <person name="Shipstone A."/>
            <person name="Tsoi F."/>
            <person name="Wang T."/>
            <person name="Pereira S.L."/>
            <person name="Rostami P."/>
            <person name="Ryan C.A."/>
            <person name="Tong A.H."/>
            <person name="Ng K."/>
            <person name="Sundaravadanam Y."/>
            <person name="Simpson J.T."/>
            <person name="Lim B.K."/>
            <person name="Engstrom M.D."/>
            <person name="Dutton C.J."/>
            <person name="Kerr K.C."/>
            <person name="Franke M."/>
            <person name="Rapley W."/>
            <person name="Wintle R.F."/>
            <person name="Scherer S.W."/>
        </authorList>
    </citation>
    <scope>NUCLEOTIDE SEQUENCE</scope>
    <source>
        <strain evidence="2">Ward</strain>
        <tissue evidence="2">Leukocyte</tissue>
    </source>
</reference>